<dbReference type="OrthoDB" id="9813422at2"/>
<protein>
    <submittedName>
        <fullName evidence="2">Type IV conjugative transfer system protein TraL</fullName>
    </submittedName>
</protein>
<keyword evidence="3" id="KW-1185">Reference proteome</keyword>
<dbReference type="GO" id="GO:0019867">
    <property type="term" value="C:outer membrane"/>
    <property type="evidence" value="ECO:0007669"/>
    <property type="project" value="InterPro"/>
</dbReference>
<gene>
    <name evidence="2" type="ORF">EV700_3230</name>
</gene>
<keyword evidence="1" id="KW-1133">Transmembrane helix</keyword>
<organism evidence="2 3">
    <name type="scientific">Fluviicoccus keumensis</name>
    <dbReference type="NCBI Taxonomy" id="1435465"/>
    <lineage>
        <taxon>Bacteria</taxon>
        <taxon>Pseudomonadati</taxon>
        <taxon>Pseudomonadota</taxon>
        <taxon>Gammaproteobacteria</taxon>
        <taxon>Moraxellales</taxon>
        <taxon>Moraxellaceae</taxon>
        <taxon>Fluviicoccus</taxon>
    </lineage>
</organism>
<evidence type="ECO:0000313" key="2">
    <source>
        <dbReference type="EMBL" id="RZU36764.1"/>
    </source>
</evidence>
<dbReference type="EMBL" id="SHKX01000017">
    <property type="protein sequence ID" value="RZU36764.1"/>
    <property type="molecule type" value="Genomic_DNA"/>
</dbReference>
<evidence type="ECO:0000256" key="1">
    <source>
        <dbReference type="SAM" id="Phobius"/>
    </source>
</evidence>
<accession>A0A4Q7YIV3</accession>
<dbReference type="Proteomes" id="UP000292423">
    <property type="component" value="Unassembled WGS sequence"/>
</dbReference>
<reference evidence="2 3" key="1">
    <citation type="submission" date="2019-02" db="EMBL/GenBank/DDBJ databases">
        <title>Genomic Encyclopedia of Type Strains, Phase IV (KMG-IV): sequencing the most valuable type-strain genomes for metagenomic binning, comparative biology and taxonomic classification.</title>
        <authorList>
            <person name="Goeker M."/>
        </authorList>
    </citation>
    <scope>NUCLEOTIDE SEQUENCE [LARGE SCALE GENOMIC DNA]</scope>
    <source>
        <strain evidence="2 3">DSM 105135</strain>
    </source>
</reference>
<keyword evidence="1" id="KW-0812">Transmembrane</keyword>
<keyword evidence="1" id="KW-0472">Membrane</keyword>
<dbReference type="Pfam" id="PF07178">
    <property type="entry name" value="TraL"/>
    <property type="match status" value="1"/>
</dbReference>
<proteinExistence type="predicted"/>
<feature type="transmembrane region" description="Helical" evidence="1">
    <location>
        <begin position="25"/>
        <end position="52"/>
    </location>
</feature>
<name>A0A4Q7YIV3_9GAMM</name>
<sequence length="93" mass="10654">MLQAVEIPEDIDSLPQVLMWELDEFGIVVVLFYAGLIAHELLYSLGAIYLFTRFYSRFKGERLAGFHLHAPYRLGLIPLNARFPNGGILEYHS</sequence>
<comment type="caution">
    <text evidence="2">The sequence shown here is derived from an EMBL/GenBank/DDBJ whole genome shotgun (WGS) entry which is preliminary data.</text>
</comment>
<dbReference type="InterPro" id="IPR009838">
    <property type="entry name" value="T4SS_TraL"/>
</dbReference>
<evidence type="ECO:0000313" key="3">
    <source>
        <dbReference type="Proteomes" id="UP000292423"/>
    </source>
</evidence>
<dbReference type="AlphaFoldDB" id="A0A4Q7YIV3"/>
<dbReference type="RefSeq" id="WP_130415719.1">
    <property type="nucleotide sequence ID" value="NZ_SHKX01000017.1"/>
</dbReference>
<dbReference type="NCBIfam" id="TIGR02762">
    <property type="entry name" value="TraL_TIGR"/>
    <property type="match status" value="1"/>
</dbReference>